<dbReference type="Pfam" id="PF07690">
    <property type="entry name" value="MFS_1"/>
    <property type="match status" value="1"/>
</dbReference>
<dbReference type="InterPro" id="IPR001958">
    <property type="entry name" value="Tet-R_TetA/multi-R_MdtG-like"/>
</dbReference>
<keyword evidence="2 6" id="KW-0812">Transmembrane</keyword>
<protein>
    <submittedName>
        <fullName evidence="8">MFS transporter</fullName>
    </submittedName>
</protein>
<feature type="transmembrane region" description="Helical" evidence="6">
    <location>
        <begin position="107"/>
        <end position="126"/>
    </location>
</feature>
<feature type="region of interest" description="Disordered" evidence="5">
    <location>
        <begin position="1"/>
        <end position="25"/>
    </location>
</feature>
<reference evidence="9" key="1">
    <citation type="submission" date="2017-07" db="EMBL/GenBank/DDBJ databases">
        <title>Brachybacterium sp. VR2415.</title>
        <authorList>
            <person name="Tak E.J."/>
            <person name="Bae J.-W."/>
        </authorList>
    </citation>
    <scope>NUCLEOTIDE SEQUENCE [LARGE SCALE GENOMIC DNA]</scope>
    <source>
        <strain evidence="9">VR2415</strain>
    </source>
</reference>
<proteinExistence type="predicted"/>
<dbReference type="EMBL" id="CP022316">
    <property type="protein sequence ID" value="ASK65929.1"/>
    <property type="molecule type" value="Genomic_DNA"/>
</dbReference>
<evidence type="ECO:0000256" key="1">
    <source>
        <dbReference type="ARBA" id="ARBA00004651"/>
    </source>
</evidence>
<evidence type="ECO:0000256" key="6">
    <source>
        <dbReference type="SAM" id="Phobius"/>
    </source>
</evidence>
<evidence type="ECO:0000313" key="9">
    <source>
        <dbReference type="Proteomes" id="UP000198398"/>
    </source>
</evidence>
<feature type="transmembrane region" description="Helical" evidence="6">
    <location>
        <begin position="332"/>
        <end position="351"/>
    </location>
</feature>
<sequence length="443" mass="45118">MTSQLTEPSTPPTPGPAPSTTKNTAKNTAPTLREAFHQPKSVWAIAFAATVSFMGIGLVDPILPAISSQLDATPSQAMLLFTSYLFITAIAMFFTSWFASKVGVKRTLLVGLLLVVLFAALASGAGSVEQIIGLRAGWGLGNALFISTALAAIVGATTGPSAGAIILYETALGIGLAVGPLLGGLLGAISWRAPFAGTAVLMGIGVLAIVVLLRKEAKPAHVSPLAALRALGHPALRTLALTAVFYNFAFFTLLAYSPFPLEAAAAAHGMEFGALGIGGVFFGWGTGLAITSVFVAPLLTRRLGLIRTLVTTLGLLTVLMVVMSLAHSSMTGLIVLIVIGGLLLGIMNTALTETVMEATDLPRGVASSAYSGVRFLGGAIAPAVAGPLAAATTVGAPYALAAGALVLSILMLILGRKHLAAVGSHEELTEVEEAEAITAGDEV</sequence>
<dbReference type="RefSeq" id="WP_089065170.1">
    <property type="nucleotide sequence ID" value="NZ_CP022316.1"/>
</dbReference>
<evidence type="ECO:0000256" key="3">
    <source>
        <dbReference type="ARBA" id="ARBA00022989"/>
    </source>
</evidence>
<accession>A0A220UCQ9</accession>
<feature type="transmembrane region" description="Helical" evidence="6">
    <location>
        <begin position="306"/>
        <end position="326"/>
    </location>
</feature>
<gene>
    <name evidence="8" type="ORF">CFK39_08915</name>
</gene>
<dbReference type="GO" id="GO:0022857">
    <property type="term" value="F:transmembrane transporter activity"/>
    <property type="evidence" value="ECO:0007669"/>
    <property type="project" value="InterPro"/>
</dbReference>
<dbReference type="PROSITE" id="PS50850">
    <property type="entry name" value="MFS"/>
    <property type="match status" value="1"/>
</dbReference>
<dbReference type="AlphaFoldDB" id="A0A220UCQ9"/>
<evidence type="ECO:0000313" key="8">
    <source>
        <dbReference type="EMBL" id="ASK65929.1"/>
    </source>
</evidence>
<dbReference type="PANTHER" id="PTHR43683:SF1">
    <property type="entry name" value="MULTIDRUG EFFLUX PROTEIN YFMO"/>
    <property type="match status" value="1"/>
</dbReference>
<dbReference type="OrthoDB" id="66811at2"/>
<dbReference type="Proteomes" id="UP000198398">
    <property type="component" value="Chromosome"/>
</dbReference>
<dbReference type="GO" id="GO:0005886">
    <property type="term" value="C:plasma membrane"/>
    <property type="evidence" value="ECO:0007669"/>
    <property type="project" value="UniProtKB-SubCell"/>
</dbReference>
<dbReference type="SUPFAM" id="SSF103473">
    <property type="entry name" value="MFS general substrate transporter"/>
    <property type="match status" value="1"/>
</dbReference>
<feature type="transmembrane region" description="Helical" evidence="6">
    <location>
        <begin position="195"/>
        <end position="213"/>
    </location>
</feature>
<evidence type="ECO:0000256" key="2">
    <source>
        <dbReference type="ARBA" id="ARBA00022692"/>
    </source>
</evidence>
<feature type="transmembrane region" description="Helical" evidence="6">
    <location>
        <begin position="234"/>
        <end position="256"/>
    </location>
</feature>
<evidence type="ECO:0000259" key="7">
    <source>
        <dbReference type="PROSITE" id="PS50850"/>
    </source>
</evidence>
<dbReference type="Gene3D" id="1.20.1250.20">
    <property type="entry name" value="MFS general substrate transporter like domains"/>
    <property type="match status" value="1"/>
</dbReference>
<organism evidence="8 9">
    <name type="scientific">Brachybacterium avium</name>
    <dbReference type="NCBI Taxonomy" id="2017485"/>
    <lineage>
        <taxon>Bacteria</taxon>
        <taxon>Bacillati</taxon>
        <taxon>Actinomycetota</taxon>
        <taxon>Actinomycetes</taxon>
        <taxon>Micrococcales</taxon>
        <taxon>Dermabacteraceae</taxon>
        <taxon>Brachybacterium</taxon>
    </lineage>
</organism>
<dbReference type="InterPro" id="IPR011701">
    <property type="entry name" value="MFS"/>
</dbReference>
<feature type="transmembrane region" description="Helical" evidence="6">
    <location>
        <begin position="396"/>
        <end position="415"/>
    </location>
</feature>
<feature type="transmembrane region" description="Helical" evidence="6">
    <location>
        <begin position="78"/>
        <end position="100"/>
    </location>
</feature>
<name>A0A220UCQ9_9MICO</name>
<keyword evidence="9" id="KW-1185">Reference proteome</keyword>
<dbReference type="InterPro" id="IPR053200">
    <property type="entry name" value="YfmO-like"/>
</dbReference>
<feature type="transmembrane region" description="Helical" evidence="6">
    <location>
        <begin position="132"/>
        <end position="154"/>
    </location>
</feature>
<evidence type="ECO:0000256" key="4">
    <source>
        <dbReference type="ARBA" id="ARBA00023136"/>
    </source>
</evidence>
<dbReference type="InterPro" id="IPR020846">
    <property type="entry name" value="MFS_dom"/>
</dbReference>
<evidence type="ECO:0000256" key="5">
    <source>
        <dbReference type="SAM" id="MobiDB-lite"/>
    </source>
</evidence>
<dbReference type="KEGG" id="brv:CFK39_08915"/>
<keyword evidence="4 6" id="KW-0472">Membrane</keyword>
<feature type="domain" description="Major facilitator superfamily (MFS) profile" evidence="7">
    <location>
        <begin position="41"/>
        <end position="420"/>
    </location>
</feature>
<feature type="transmembrane region" description="Helical" evidence="6">
    <location>
        <begin position="42"/>
        <end position="66"/>
    </location>
</feature>
<dbReference type="PANTHER" id="PTHR43683">
    <property type="entry name" value="MULTIDRUG EFFLUX PROTEIN YFMO"/>
    <property type="match status" value="1"/>
</dbReference>
<feature type="transmembrane region" description="Helical" evidence="6">
    <location>
        <begin position="166"/>
        <end position="189"/>
    </location>
</feature>
<comment type="subcellular location">
    <subcellularLocation>
        <location evidence="1">Cell membrane</location>
        <topology evidence="1">Multi-pass membrane protein</topology>
    </subcellularLocation>
</comment>
<keyword evidence="3 6" id="KW-1133">Transmembrane helix</keyword>
<dbReference type="InterPro" id="IPR036259">
    <property type="entry name" value="MFS_trans_sf"/>
</dbReference>
<feature type="transmembrane region" description="Helical" evidence="6">
    <location>
        <begin position="276"/>
        <end position="299"/>
    </location>
</feature>
<feature type="transmembrane region" description="Helical" evidence="6">
    <location>
        <begin position="372"/>
        <end position="390"/>
    </location>
</feature>
<dbReference type="PRINTS" id="PR01035">
    <property type="entry name" value="TCRTETA"/>
</dbReference>